<dbReference type="EMBL" id="AFCE01000120">
    <property type="protein sequence ID" value="EGL83198.1"/>
    <property type="molecule type" value="Genomic_DNA"/>
</dbReference>
<dbReference type="EMBL" id="CP082237">
    <property type="protein sequence ID" value="QZT33140.1"/>
    <property type="molecule type" value="Genomic_DNA"/>
</dbReference>
<reference evidence="2 4" key="1">
    <citation type="journal article" date="2011" name="J. Bacteriol.">
        <title>Draft genome sequence of the thermoalkaliphilic Caldalkalibacillus thermarum strain TA2.A1.</title>
        <authorList>
            <person name="Kalamorz F."/>
            <person name="Keis S."/>
            <person name="McMillan D.G."/>
            <person name="Olsson K."/>
            <person name="Stanton J.A."/>
            <person name="Stockwell P."/>
            <person name="Black M.A."/>
            <person name="Klingeman D.M."/>
            <person name="Land M.L."/>
            <person name="Han C.S."/>
            <person name="Martin S.L."/>
            <person name="Becher S.A."/>
            <person name="Peddie C.J."/>
            <person name="Morgan H.W."/>
            <person name="Matthies D."/>
            <person name="Preiss L."/>
            <person name="Meier T."/>
            <person name="Brown S.D."/>
            <person name="Cook G.M."/>
        </authorList>
    </citation>
    <scope>NUCLEOTIDE SEQUENCE [LARGE SCALE GENOMIC DNA]</scope>
    <source>
        <strain evidence="2 4">TA2.A1</strain>
    </source>
</reference>
<keyword evidence="1" id="KW-1133">Transmembrane helix</keyword>
<feature type="transmembrane region" description="Helical" evidence="1">
    <location>
        <begin position="12"/>
        <end position="37"/>
    </location>
</feature>
<evidence type="ECO:0000313" key="4">
    <source>
        <dbReference type="Proteomes" id="UP000010716"/>
    </source>
</evidence>
<gene>
    <name evidence="2" type="ORF">CathTA2_1257</name>
    <name evidence="3" type="ORF">HUR95_12605</name>
</gene>
<organism evidence="2 4">
    <name type="scientific">Caldalkalibacillus thermarum (strain TA2.A1)</name>
    <dbReference type="NCBI Taxonomy" id="986075"/>
    <lineage>
        <taxon>Bacteria</taxon>
        <taxon>Bacillati</taxon>
        <taxon>Bacillota</taxon>
        <taxon>Bacilli</taxon>
        <taxon>Bacillales</taxon>
        <taxon>Bacillaceae</taxon>
        <taxon>Caldalkalibacillus</taxon>
    </lineage>
</organism>
<dbReference type="RefSeq" id="WP_007504142.1">
    <property type="nucleotide sequence ID" value="NZ_AFCE01000120.1"/>
</dbReference>
<keyword evidence="5" id="KW-1185">Reference proteome</keyword>
<dbReference type="Proteomes" id="UP000825179">
    <property type="component" value="Chromosome"/>
</dbReference>
<dbReference type="KEGG" id="cthu:HUR95_12605"/>
<dbReference type="PROSITE" id="PS51257">
    <property type="entry name" value="PROKAR_LIPOPROTEIN"/>
    <property type="match status" value="1"/>
</dbReference>
<dbReference type="Proteomes" id="UP000010716">
    <property type="component" value="Unassembled WGS sequence"/>
</dbReference>
<dbReference type="AlphaFoldDB" id="F5L644"/>
<evidence type="ECO:0000313" key="2">
    <source>
        <dbReference type="EMBL" id="EGL83198.1"/>
    </source>
</evidence>
<keyword evidence="1" id="KW-0472">Membrane</keyword>
<name>F5L644_CALTT</name>
<keyword evidence="1" id="KW-0812">Transmembrane</keyword>
<proteinExistence type="predicted"/>
<accession>F5L644</accession>
<reference evidence="3" key="3">
    <citation type="submission" date="2021-08" db="EMBL/GenBank/DDBJ databases">
        <authorList>
            <person name="de Jong S."/>
            <person name="van den Broek M."/>
            <person name="Merkel A."/>
            <person name="de la Torre Cortes P."/>
            <person name="Kalamorz F."/>
            <person name="Cook G."/>
            <person name="van Loosdrecht M."/>
            <person name="McMillan D."/>
        </authorList>
    </citation>
    <scope>NUCLEOTIDE SEQUENCE</scope>
    <source>
        <strain evidence="3">TA2.A1</strain>
    </source>
</reference>
<protein>
    <submittedName>
        <fullName evidence="2">Uncharacterized protein</fullName>
    </submittedName>
</protein>
<reference evidence="3 5" key="2">
    <citation type="journal article" date="2020" name="Extremophiles">
        <title>Genomic analysis of Caldalkalibacillus thermarum TA2.A1 reveals aerobic alkaliphilic metabolism and evolutionary hallmarks linking alkaliphilic bacteria and plant life.</title>
        <authorList>
            <person name="de Jong S.I."/>
            <person name="van den Broek M.A."/>
            <person name="Merkel A.Y."/>
            <person name="de la Torre Cortes P."/>
            <person name="Kalamorz F."/>
            <person name="Cook G.M."/>
            <person name="van Loosdrecht M.C.M."/>
            <person name="McMillan D.G.G."/>
        </authorList>
    </citation>
    <scope>NUCLEOTIDE SEQUENCE [LARGE SCALE GENOMIC DNA]</scope>
    <source>
        <strain evidence="3 5">TA2.A1</strain>
    </source>
</reference>
<evidence type="ECO:0000313" key="5">
    <source>
        <dbReference type="Proteomes" id="UP000825179"/>
    </source>
</evidence>
<evidence type="ECO:0000313" key="3">
    <source>
        <dbReference type="EMBL" id="QZT33140.1"/>
    </source>
</evidence>
<evidence type="ECO:0000256" key="1">
    <source>
        <dbReference type="SAM" id="Phobius"/>
    </source>
</evidence>
<sequence length="78" mass="8668">MVKFAEKQWKRAFFALLGGVFILGAGLACGLLMWINSLSSALDPDDWPPLGEKHEEASAVFTLVVAHLIWNRMKSCFS</sequence>